<reference evidence="2" key="1">
    <citation type="journal article" date="2019" name="bioRxiv">
        <title>The Genome of the Zebra Mussel, Dreissena polymorpha: A Resource for Invasive Species Research.</title>
        <authorList>
            <person name="McCartney M.A."/>
            <person name="Auch B."/>
            <person name="Kono T."/>
            <person name="Mallez S."/>
            <person name="Zhang Y."/>
            <person name="Obille A."/>
            <person name="Becker A."/>
            <person name="Abrahante J.E."/>
            <person name="Garbe J."/>
            <person name="Badalamenti J.P."/>
            <person name="Herman A."/>
            <person name="Mangelson H."/>
            <person name="Liachko I."/>
            <person name="Sullivan S."/>
            <person name="Sone E.D."/>
            <person name="Koren S."/>
            <person name="Silverstein K.A.T."/>
            <person name="Beckman K.B."/>
            <person name="Gohl D.M."/>
        </authorList>
    </citation>
    <scope>NUCLEOTIDE SEQUENCE</scope>
    <source>
        <strain evidence="2">Duluth1</strain>
        <tissue evidence="2">Whole animal</tissue>
    </source>
</reference>
<dbReference type="Proteomes" id="UP000828390">
    <property type="component" value="Unassembled WGS sequence"/>
</dbReference>
<reference evidence="2" key="2">
    <citation type="submission" date="2020-11" db="EMBL/GenBank/DDBJ databases">
        <authorList>
            <person name="McCartney M.A."/>
            <person name="Auch B."/>
            <person name="Kono T."/>
            <person name="Mallez S."/>
            <person name="Becker A."/>
            <person name="Gohl D.M."/>
            <person name="Silverstein K.A.T."/>
            <person name="Koren S."/>
            <person name="Bechman K.B."/>
            <person name="Herman A."/>
            <person name="Abrahante J.E."/>
            <person name="Garbe J."/>
        </authorList>
    </citation>
    <scope>NUCLEOTIDE SEQUENCE</scope>
    <source>
        <strain evidence="2">Duluth1</strain>
        <tissue evidence="2">Whole animal</tissue>
    </source>
</reference>
<keyword evidence="3" id="KW-1185">Reference proteome</keyword>
<organism evidence="2 3">
    <name type="scientific">Dreissena polymorpha</name>
    <name type="common">Zebra mussel</name>
    <name type="synonym">Mytilus polymorpha</name>
    <dbReference type="NCBI Taxonomy" id="45954"/>
    <lineage>
        <taxon>Eukaryota</taxon>
        <taxon>Metazoa</taxon>
        <taxon>Spiralia</taxon>
        <taxon>Lophotrochozoa</taxon>
        <taxon>Mollusca</taxon>
        <taxon>Bivalvia</taxon>
        <taxon>Autobranchia</taxon>
        <taxon>Heteroconchia</taxon>
        <taxon>Euheterodonta</taxon>
        <taxon>Imparidentia</taxon>
        <taxon>Neoheterodontei</taxon>
        <taxon>Myida</taxon>
        <taxon>Dreissenoidea</taxon>
        <taxon>Dreissenidae</taxon>
        <taxon>Dreissena</taxon>
    </lineage>
</organism>
<sequence length="55" mass="5745">MGTTTTPQPSSMIKTMLTTTTTTVTSHQAGIPVATSSGTTPRSLDRCEEKGSQCQ</sequence>
<gene>
    <name evidence="2" type="ORF">DPMN_081255</name>
</gene>
<feature type="region of interest" description="Disordered" evidence="1">
    <location>
        <begin position="23"/>
        <end position="55"/>
    </location>
</feature>
<feature type="compositionally biased region" description="Basic and acidic residues" evidence="1">
    <location>
        <begin position="43"/>
        <end position="55"/>
    </location>
</feature>
<proteinExistence type="predicted"/>
<name>A0A9D4BG45_DREPO</name>
<accession>A0A9D4BG45</accession>
<dbReference type="AlphaFoldDB" id="A0A9D4BG45"/>
<protein>
    <submittedName>
        <fullName evidence="2">Uncharacterized protein</fullName>
    </submittedName>
</protein>
<evidence type="ECO:0000256" key="1">
    <source>
        <dbReference type="SAM" id="MobiDB-lite"/>
    </source>
</evidence>
<dbReference type="EMBL" id="JAIWYP010000016">
    <property type="protein sequence ID" value="KAH3693817.1"/>
    <property type="molecule type" value="Genomic_DNA"/>
</dbReference>
<evidence type="ECO:0000313" key="3">
    <source>
        <dbReference type="Proteomes" id="UP000828390"/>
    </source>
</evidence>
<evidence type="ECO:0000313" key="2">
    <source>
        <dbReference type="EMBL" id="KAH3693817.1"/>
    </source>
</evidence>
<comment type="caution">
    <text evidence="2">The sequence shown here is derived from an EMBL/GenBank/DDBJ whole genome shotgun (WGS) entry which is preliminary data.</text>
</comment>